<evidence type="ECO:0000256" key="5">
    <source>
        <dbReference type="ARBA" id="ARBA00022737"/>
    </source>
</evidence>
<accession>A0A1W5D0T7</accession>
<dbReference type="Pfam" id="PF25780">
    <property type="entry name" value="TPR_IPO5"/>
    <property type="match status" value="1"/>
</dbReference>
<dbReference type="PANTHER" id="PTHR10527">
    <property type="entry name" value="IMPORTIN BETA"/>
    <property type="match status" value="1"/>
</dbReference>
<dbReference type="Proteomes" id="UP000192927">
    <property type="component" value="Unassembled WGS sequence"/>
</dbReference>
<evidence type="ECO:0000313" key="12">
    <source>
        <dbReference type="Proteomes" id="UP000192927"/>
    </source>
</evidence>
<evidence type="ECO:0000256" key="6">
    <source>
        <dbReference type="ARBA" id="ARBA00022927"/>
    </source>
</evidence>
<feature type="region of interest" description="Disordered" evidence="9">
    <location>
        <begin position="650"/>
        <end position="673"/>
    </location>
</feature>
<evidence type="ECO:0000259" key="10">
    <source>
        <dbReference type="PROSITE" id="PS50166"/>
    </source>
</evidence>
<comment type="subcellular location">
    <subcellularLocation>
        <location evidence="2">Cytoplasm</location>
    </subcellularLocation>
    <subcellularLocation>
        <location evidence="1">Nucleus</location>
    </subcellularLocation>
</comment>
<dbReference type="PROSITE" id="PS50077">
    <property type="entry name" value="HEAT_REPEAT"/>
    <property type="match status" value="1"/>
</dbReference>
<feature type="repeat" description="HEAT" evidence="8">
    <location>
        <begin position="386"/>
        <end position="424"/>
    </location>
</feature>
<dbReference type="Pfam" id="PF03810">
    <property type="entry name" value="IBN_N"/>
    <property type="match status" value="1"/>
</dbReference>
<evidence type="ECO:0000256" key="8">
    <source>
        <dbReference type="PROSITE-ProRule" id="PRU00103"/>
    </source>
</evidence>
<name>A0A1W5D0T7_9LECA</name>
<keyword evidence="6" id="KW-0653">Protein transport</keyword>
<proteinExistence type="predicted"/>
<feature type="domain" description="Importin N-terminal" evidence="10">
    <location>
        <begin position="24"/>
        <end position="91"/>
    </location>
</feature>
<dbReference type="EMBL" id="FWEW01001189">
    <property type="protein sequence ID" value="SLM36640.1"/>
    <property type="molecule type" value="Genomic_DNA"/>
</dbReference>
<dbReference type="InterPro" id="IPR001494">
    <property type="entry name" value="Importin-beta_N"/>
</dbReference>
<organism evidence="11 12">
    <name type="scientific">Lasallia pustulata</name>
    <dbReference type="NCBI Taxonomy" id="136370"/>
    <lineage>
        <taxon>Eukaryota</taxon>
        <taxon>Fungi</taxon>
        <taxon>Dikarya</taxon>
        <taxon>Ascomycota</taxon>
        <taxon>Pezizomycotina</taxon>
        <taxon>Lecanoromycetes</taxon>
        <taxon>OSLEUM clade</taxon>
        <taxon>Umbilicariomycetidae</taxon>
        <taxon>Umbilicariales</taxon>
        <taxon>Umbilicariaceae</taxon>
        <taxon>Lasallia</taxon>
    </lineage>
</organism>
<dbReference type="GO" id="GO:0005634">
    <property type="term" value="C:nucleus"/>
    <property type="evidence" value="ECO:0007669"/>
    <property type="project" value="UniProtKB-ARBA"/>
</dbReference>
<dbReference type="AlphaFoldDB" id="A0A1W5D0T7"/>
<dbReference type="SUPFAM" id="SSF48371">
    <property type="entry name" value="ARM repeat"/>
    <property type="match status" value="2"/>
</dbReference>
<dbReference type="InterPro" id="IPR057600">
    <property type="entry name" value="TORTIFOLIA1/SINE1-2_N"/>
</dbReference>
<evidence type="ECO:0000256" key="9">
    <source>
        <dbReference type="SAM" id="MobiDB-lite"/>
    </source>
</evidence>
<dbReference type="PROSITE" id="PS50166">
    <property type="entry name" value="IMPORTIN_B_NT"/>
    <property type="match status" value="1"/>
</dbReference>
<sequence length="1159" mass="128611">MDQRRFVQLLESVLAPDTGRVKAATATLRKDYYTSPESLSLLLQILTSHDSPQLRQLAATQARTLVPKHWKSLPANQKPHIRDQLLQTTLHEQTSLQRHSSARVISAIAKIDIENGEWADLPALMQHAASTPSPQQREVSVYILFTILESLGDGFMHRFPELFTLFAQTIRDPESAEVRVNTMLALSKMAMLLDADNDADSLNSFQEAIPQMVAVLKQAVDAGDELRTMQCFEVFQNVLGCHSQLLNKHFGNLIQFMLDLAVEKTIEDEARTQALSFLMHALRYRKLKIQGLKFGEQLTLKSLEIVTELGDLSADEEDVTPARSALGLLDLMASSLPPSQVIVPLLHALGPYVNSPDPDRRRAGIMALGMCVEGAPDFIATQLQEILPMVLRLLEDPELKVRQAALNGVARLADDLSEDVGKEHQKLIPALVKNLDMAMRGLTGSEDDRNLEIVKGCCHAIDSLTEGLEAAGAKQYLPELVPRMSRLLAHSDMKVKGAAVGAVGSIAGSAEEAFLPYFEATMYALSEYVRIKDTEEEMDLRCTTCDAIGAIAMAVGAEPFKRYVPHMMEATEEGLNLGHPRLRETSYIFWSTMAKVYESDFKPFLAGAVKGLIESLQQEETDLEVELGQEAADLIGQEVTIAGRKVKVAAPSDEIQTDGDDDDTIDEDDNDEEEDWDELTAVTAVALEKEIAVEVIGDVMTNVKREYLPYVEKTIEVVLPLVEHSYEGTRKGAISTLFRAYGTLWSLQDETQERWQPGLPLQTQPTSEITKLGELIMTGTLAVWQEEEDSGVVTDINRSLAEALKLCGPALISYDGVLEKVTKLLGMTITRKHPCQQDLGEEDDLDDLEESSEYGWLVIDTALDAIIGLAVALGPAFGQLYKTFEKPIMRFASSSESIERSTAVGVIAECIRGMGSAITPYTSVLLKLLLHRLSDEDTETKSNAAFAIGLLQEQSTNDRDILKSFNAILSKLEPLLHTQEARALDNAAGCVSRMITKHRNRVPVAEVLPALVALLPLKQDFEENEPVYTMIVSLYSAAEPTIISLTPQLVPVFAQVLGPPEDQLKDETREQLIELVRFVHRDVDDGTEVFADGVFDEKDDKAEEEERLIAQEIFVAQECVMLDEDDVWIETEESWDLLWEASYEGSSYTEKLLWEDKRA</sequence>
<keyword evidence="7" id="KW-0539">Nucleus</keyword>
<dbReference type="GO" id="GO:0006606">
    <property type="term" value="P:protein import into nucleus"/>
    <property type="evidence" value="ECO:0007669"/>
    <property type="project" value="InterPro"/>
</dbReference>
<feature type="compositionally biased region" description="Acidic residues" evidence="9">
    <location>
        <begin position="655"/>
        <end position="673"/>
    </location>
</feature>
<keyword evidence="5" id="KW-0677">Repeat</keyword>
<dbReference type="GO" id="GO:0031267">
    <property type="term" value="F:small GTPase binding"/>
    <property type="evidence" value="ECO:0007669"/>
    <property type="project" value="InterPro"/>
</dbReference>
<protein>
    <submittedName>
        <fullName evidence="11">Importin-beta, N-terminal domain</fullName>
    </submittedName>
</protein>
<keyword evidence="3" id="KW-0813">Transport</keyword>
<keyword evidence="12" id="KW-1185">Reference proteome</keyword>
<dbReference type="SMART" id="SM00913">
    <property type="entry name" value="IBN_N"/>
    <property type="match status" value="1"/>
</dbReference>
<evidence type="ECO:0000256" key="1">
    <source>
        <dbReference type="ARBA" id="ARBA00004123"/>
    </source>
</evidence>
<reference evidence="12" key="1">
    <citation type="submission" date="2017-03" db="EMBL/GenBank/DDBJ databases">
        <authorList>
            <person name="Sharma R."/>
            <person name="Thines M."/>
        </authorList>
    </citation>
    <scope>NUCLEOTIDE SEQUENCE [LARGE SCALE GENOMIC DNA]</scope>
</reference>
<dbReference type="InterPro" id="IPR011989">
    <property type="entry name" value="ARM-like"/>
</dbReference>
<evidence type="ECO:0000256" key="2">
    <source>
        <dbReference type="ARBA" id="ARBA00004496"/>
    </source>
</evidence>
<keyword evidence="4" id="KW-0963">Cytoplasm</keyword>
<dbReference type="InterPro" id="IPR016024">
    <property type="entry name" value="ARM-type_fold"/>
</dbReference>
<evidence type="ECO:0000256" key="7">
    <source>
        <dbReference type="ARBA" id="ARBA00023242"/>
    </source>
</evidence>
<dbReference type="InterPro" id="IPR057672">
    <property type="entry name" value="TPR_IPO4/5"/>
</dbReference>
<dbReference type="GO" id="GO:0005737">
    <property type="term" value="C:cytoplasm"/>
    <property type="evidence" value="ECO:0007669"/>
    <property type="project" value="UniProtKB-SubCell"/>
</dbReference>
<dbReference type="Gene3D" id="1.25.10.10">
    <property type="entry name" value="Leucine-rich Repeat Variant"/>
    <property type="match status" value="2"/>
</dbReference>
<evidence type="ECO:0000313" key="11">
    <source>
        <dbReference type="EMBL" id="SLM36640.1"/>
    </source>
</evidence>
<dbReference type="InterPro" id="IPR021133">
    <property type="entry name" value="HEAT_type_2"/>
</dbReference>
<dbReference type="Pfam" id="PF24714">
    <property type="entry name" value="TOR1L1_N"/>
    <property type="match status" value="1"/>
</dbReference>
<evidence type="ECO:0000256" key="3">
    <source>
        <dbReference type="ARBA" id="ARBA00022448"/>
    </source>
</evidence>
<evidence type="ECO:0000256" key="4">
    <source>
        <dbReference type="ARBA" id="ARBA00022490"/>
    </source>
</evidence>
<dbReference type="InterPro" id="IPR040122">
    <property type="entry name" value="Importin_beta"/>
</dbReference>